<name>A0ABN1IHK2_9FLAO</name>
<reference evidence="1 2" key="1">
    <citation type="journal article" date="2019" name="Int. J. Syst. Evol. Microbiol.">
        <title>The Global Catalogue of Microorganisms (GCM) 10K type strain sequencing project: providing services to taxonomists for standard genome sequencing and annotation.</title>
        <authorList>
            <consortium name="The Broad Institute Genomics Platform"/>
            <consortium name="The Broad Institute Genome Sequencing Center for Infectious Disease"/>
            <person name="Wu L."/>
            <person name="Ma J."/>
        </authorList>
    </citation>
    <scope>NUCLEOTIDE SEQUENCE [LARGE SCALE GENOMIC DNA]</scope>
    <source>
        <strain evidence="1 2">JCM 15974</strain>
    </source>
</reference>
<dbReference type="RefSeq" id="WP_343910329.1">
    <property type="nucleotide sequence ID" value="NZ_BAAAGE010000001.1"/>
</dbReference>
<dbReference type="EMBL" id="BAAAGE010000001">
    <property type="protein sequence ID" value="GAA0713690.1"/>
    <property type="molecule type" value="Genomic_DNA"/>
</dbReference>
<proteinExistence type="predicted"/>
<dbReference type="Proteomes" id="UP001501758">
    <property type="component" value="Unassembled WGS sequence"/>
</dbReference>
<accession>A0ABN1IHK2</accession>
<evidence type="ECO:0000313" key="2">
    <source>
        <dbReference type="Proteomes" id="UP001501758"/>
    </source>
</evidence>
<comment type="caution">
    <text evidence="1">The sequence shown here is derived from an EMBL/GenBank/DDBJ whole genome shotgun (WGS) entry which is preliminary data.</text>
</comment>
<keyword evidence="2" id="KW-1185">Reference proteome</keyword>
<sequence length="96" mass="10870">MVSTEVTHKVQLVDGVFTPSEASDVINSLIREKVNFHKLHRLSICEGDMHSDTNFDDSRVSQLLQEKENFKPIYKEAMLGGKRVKISGVLNIEIID</sequence>
<gene>
    <name evidence="1" type="ORF">GCM10009430_05790</name>
</gene>
<evidence type="ECO:0000313" key="1">
    <source>
        <dbReference type="EMBL" id="GAA0713690.1"/>
    </source>
</evidence>
<protein>
    <submittedName>
        <fullName evidence="1">Uncharacterized protein</fullName>
    </submittedName>
</protein>
<organism evidence="1 2">
    <name type="scientific">Aquimarina litoralis</name>
    <dbReference type="NCBI Taxonomy" id="584605"/>
    <lineage>
        <taxon>Bacteria</taxon>
        <taxon>Pseudomonadati</taxon>
        <taxon>Bacteroidota</taxon>
        <taxon>Flavobacteriia</taxon>
        <taxon>Flavobacteriales</taxon>
        <taxon>Flavobacteriaceae</taxon>
        <taxon>Aquimarina</taxon>
    </lineage>
</organism>